<reference evidence="7" key="1">
    <citation type="submission" date="2018-08" db="EMBL/GenBank/DDBJ databases">
        <authorList>
            <person name="Cornetti L."/>
        </authorList>
    </citation>
    <scope>NUCLEOTIDE SEQUENCE</scope>
    <source>
        <strain evidence="7">CH-H-2</strain>
    </source>
</reference>
<name>A0A4Y7NH49_9CRUS</name>
<evidence type="ECO:0000256" key="5">
    <source>
        <dbReference type="ARBA" id="ARBA00048204"/>
    </source>
</evidence>
<comment type="catalytic activity">
    <reaction evidence="5 6">
        <text>queuosine 5'-phosphate + H2O = queuine + D-ribose 5-phosphate</text>
        <dbReference type="Rhea" id="RHEA:75387"/>
        <dbReference type="ChEBI" id="CHEBI:15377"/>
        <dbReference type="ChEBI" id="CHEBI:17433"/>
        <dbReference type="ChEBI" id="CHEBI:78346"/>
        <dbReference type="ChEBI" id="CHEBI:194371"/>
    </reaction>
    <physiologicalReaction direction="left-to-right" evidence="5 6">
        <dbReference type="Rhea" id="RHEA:75388"/>
    </physiologicalReaction>
</comment>
<dbReference type="InterPro" id="IPR019438">
    <property type="entry name" value="Q_salvage"/>
</dbReference>
<dbReference type="PANTHER" id="PTHR21314">
    <property type="entry name" value="QUEUOSINE 5'-PHOSPHATE N-GLYCOSYLASE_HYDROLASE-RELATED"/>
    <property type="match status" value="1"/>
</dbReference>
<dbReference type="EC" id="3.2.2.-" evidence="6"/>
<evidence type="ECO:0000256" key="4">
    <source>
        <dbReference type="ARBA" id="ARBA00035393"/>
    </source>
</evidence>
<evidence type="ECO:0000256" key="3">
    <source>
        <dbReference type="ARBA" id="ARBA00035306"/>
    </source>
</evidence>
<gene>
    <name evidence="7" type="primary">EOG090X0A16</name>
</gene>
<dbReference type="PANTHER" id="PTHR21314:SF0">
    <property type="entry name" value="QUEUOSINE 5'-PHOSPHATE N-GLYCOSYLASE_HYDROLASE"/>
    <property type="match status" value="1"/>
</dbReference>
<evidence type="ECO:0000256" key="2">
    <source>
        <dbReference type="ARBA" id="ARBA00035119"/>
    </source>
</evidence>
<comment type="function">
    <text evidence="6">Catalyzes the hydrolysis of queuosine 5'-phosphate, releasing the nucleobase queuine (q). Is required for salvage of queuine from exogenous queuosine (Q) that is imported and then converted to queuosine 5'-phosphate intracellularly.</text>
</comment>
<dbReference type="GO" id="GO:0016787">
    <property type="term" value="F:hydrolase activity"/>
    <property type="evidence" value="ECO:0007669"/>
    <property type="project" value="UniProtKB-KW"/>
</dbReference>
<evidence type="ECO:0000313" key="7">
    <source>
        <dbReference type="EMBL" id="SVE92530.1"/>
    </source>
</evidence>
<sequence length="344" mass="39115">MLDTSSKMNPKDSAAFISSVAVDVKINSNGIKKVASEIARAIQTKEFKPTNMMLHSYPLPASEDASSIDWLFVADSLNFSFWSLQEDSHYSVELHGVKYTGYMALCAAITKALEAGLPITSPKYYSNISLEEVNKIFLSSTGEPIPLLEERCRILHECGRILDEKFEGSFLNCLKQSNRSAQKLVDLIVTNFPSFRDEAVIENQTVSLYKRAQILVADIWGLFKGKGFGSFDDIDTITMFADYRVPQSLVYFGALEYSEKLTKVLAMNHEFKNGDREEVEIRGCSIHAVELIREELGSHAINFNTETTFTLNSAMIDYFLWEFRRRFARELSSIPYHKVRCIYY</sequence>
<organism evidence="7">
    <name type="scientific">Megafenestra aurita</name>
    <dbReference type="NCBI Taxonomy" id="2291010"/>
    <lineage>
        <taxon>Eukaryota</taxon>
        <taxon>Metazoa</taxon>
        <taxon>Ecdysozoa</taxon>
        <taxon>Arthropoda</taxon>
        <taxon>Crustacea</taxon>
        <taxon>Branchiopoda</taxon>
        <taxon>Diplostraca</taxon>
        <taxon>Cladocera</taxon>
        <taxon>Anomopoda</taxon>
        <taxon>Daphniidae</taxon>
        <taxon>Megafenestra</taxon>
    </lineage>
</organism>
<dbReference type="GO" id="GO:0006400">
    <property type="term" value="P:tRNA modification"/>
    <property type="evidence" value="ECO:0007669"/>
    <property type="project" value="TreeGrafter"/>
</dbReference>
<keyword evidence="1 6" id="KW-0378">Hydrolase</keyword>
<comment type="similarity">
    <text evidence="2 6">Belongs to the QNG1 protein family.</text>
</comment>
<protein>
    <recommendedName>
        <fullName evidence="3 6">Queuosine 5'-phosphate N-glycosylase/hydrolase</fullName>
        <ecNumber evidence="6">3.2.2.-</ecNumber>
    </recommendedName>
    <alternativeName>
        <fullName evidence="4 6">Queuosine-nucleotide N-glycosylase/hydrolase</fullName>
    </alternativeName>
</protein>
<dbReference type="AlphaFoldDB" id="A0A4Y7NH49"/>
<accession>A0A4Y7NH49</accession>
<evidence type="ECO:0000256" key="1">
    <source>
        <dbReference type="ARBA" id="ARBA00022801"/>
    </source>
</evidence>
<evidence type="ECO:0000256" key="6">
    <source>
        <dbReference type="RuleBase" id="RU365002"/>
    </source>
</evidence>
<proteinExistence type="evidence at transcript level"/>
<dbReference type="EMBL" id="LR022911">
    <property type="protein sequence ID" value="SVE92530.1"/>
    <property type="molecule type" value="mRNA"/>
</dbReference>
<dbReference type="Pfam" id="PF10343">
    <property type="entry name" value="Q_salvage"/>
    <property type="match status" value="1"/>
</dbReference>